<keyword evidence="2" id="KW-1185">Reference proteome</keyword>
<dbReference type="WBParaSite" id="ACOC_0000039301-mRNA-1">
    <property type="protein sequence ID" value="ACOC_0000039301-mRNA-1"/>
    <property type="gene ID" value="ACOC_0000039301"/>
</dbReference>
<dbReference type="Proteomes" id="UP000267027">
    <property type="component" value="Unassembled WGS sequence"/>
</dbReference>
<proteinExistence type="predicted"/>
<name>A0A0R3PA59_ANGCS</name>
<accession>A0A0R3PA59</accession>
<protein>
    <submittedName>
        <fullName evidence="3">THUMP domain-containing protein</fullName>
    </submittedName>
</protein>
<evidence type="ECO:0000313" key="1">
    <source>
        <dbReference type="EMBL" id="VDM51979.1"/>
    </source>
</evidence>
<evidence type="ECO:0000313" key="3">
    <source>
        <dbReference type="WBParaSite" id="ACOC_0000039301-mRNA-1"/>
    </source>
</evidence>
<reference evidence="1 2" key="2">
    <citation type="submission" date="2018-11" db="EMBL/GenBank/DDBJ databases">
        <authorList>
            <consortium name="Pathogen Informatics"/>
        </authorList>
    </citation>
    <scope>NUCLEOTIDE SEQUENCE [LARGE SCALE GENOMIC DNA]</scope>
    <source>
        <strain evidence="1 2">Costa Rica</strain>
    </source>
</reference>
<dbReference type="EMBL" id="UYYA01000037">
    <property type="protein sequence ID" value="VDM51979.1"/>
    <property type="molecule type" value="Genomic_DNA"/>
</dbReference>
<gene>
    <name evidence="1" type="ORF">ACOC_LOCUS394</name>
</gene>
<evidence type="ECO:0000313" key="2">
    <source>
        <dbReference type="Proteomes" id="UP000267027"/>
    </source>
</evidence>
<dbReference type="OrthoDB" id="195089at2759"/>
<dbReference type="AlphaFoldDB" id="A0A0R3PA59"/>
<sequence>MRQRQPFNAVYDTEEELFLGACDSRGAGGIGVIVNMSLSMNIGSLEQLTTRIGRLRLKRSASMPDLTIIAAYVPTSNYDGKEVEAFHMDLESLHREDHTFIRVIGDFDAENALLLVDEVATAVPRECGHCCKLTARLLPLHSQGAAERERLVQTLTDHFSAIQMPIDLVARGDTYFKKKKLFHVLNNVKSVPVMVEWKLLIVLEKPFKEGVHAIIAIADELVGIFNPEESYNYRKKMSDPRL</sequence>
<organism evidence="3">
    <name type="scientific">Angiostrongylus costaricensis</name>
    <name type="common">Nematode worm</name>
    <dbReference type="NCBI Taxonomy" id="334426"/>
    <lineage>
        <taxon>Eukaryota</taxon>
        <taxon>Metazoa</taxon>
        <taxon>Ecdysozoa</taxon>
        <taxon>Nematoda</taxon>
        <taxon>Chromadorea</taxon>
        <taxon>Rhabditida</taxon>
        <taxon>Rhabditina</taxon>
        <taxon>Rhabditomorpha</taxon>
        <taxon>Strongyloidea</taxon>
        <taxon>Metastrongylidae</taxon>
        <taxon>Angiostrongylus</taxon>
    </lineage>
</organism>
<reference evidence="3" key="1">
    <citation type="submission" date="2017-02" db="UniProtKB">
        <authorList>
            <consortium name="WormBaseParasite"/>
        </authorList>
    </citation>
    <scope>IDENTIFICATION</scope>
</reference>